<protein>
    <submittedName>
        <fullName evidence="2">Uncharacterized protein</fullName>
    </submittedName>
</protein>
<organism evidence="2 3">
    <name type="scientific">Plasmodium vinckei brucechwatti</name>
    <dbReference type="NCBI Taxonomy" id="119398"/>
    <lineage>
        <taxon>Eukaryota</taxon>
        <taxon>Sar</taxon>
        <taxon>Alveolata</taxon>
        <taxon>Apicomplexa</taxon>
        <taxon>Aconoidasida</taxon>
        <taxon>Haemosporida</taxon>
        <taxon>Plasmodiidae</taxon>
        <taxon>Plasmodium</taxon>
        <taxon>Plasmodium (Vinckeia)</taxon>
    </lineage>
</organism>
<feature type="compositionally biased region" description="Basic and acidic residues" evidence="1">
    <location>
        <begin position="146"/>
        <end position="161"/>
    </location>
</feature>
<accession>A0A6V7RY38</accession>
<dbReference type="EMBL" id="LR865384">
    <property type="protein sequence ID" value="CAD2087813.1"/>
    <property type="molecule type" value="Genomic_DNA"/>
</dbReference>
<feature type="region of interest" description="Disordered" evidence="1">
    <location>
        <begin position="1"/>
        <end position="20"/>
    </location>
</feature>
<feature type="compositionally biased region" description="Low complexity" evidence="1">
    <location>
        <begin position="1"/>
        <end position="16"/>
    </location>
</feature>
<feature type="compositionally biased region" description="Acidic residues" evidence="1">
    <location>
        <begin position="162"/>
        <end position="183"/>
    </location>
</feature>
<sequence>MNNSNSNTNQKSNTLSVYNTNTGNVSKTKLIRLVNGHYRRIVDISNKDEKEILFRACTCPCPSPRNEYTRNTYIPPTNNVATISYRKRIYSSFGNKESNAIQKDESTTENEDNNGDFSETSSKQESTIDDETESLINSKETDDDNQFERLFDEVEEEKREDLSEEKEEDLSEEKEEDLVEEKEESLVEEKEESLVEEKEESLVEEKEESLVEEKEESLVEEKEESLIEEKEESLVEEKEDIIEKKKEIPPENKTLILPSKTLMKGIKTNIYFLSNKEKIQVLLCYNYKCDAVVFEKGAFLRYLYIKSINNIILNERMIEELCKSENLKYILACNSIVVESSDFIKPLIIEFESSTSKNIFVKHIKHSSQKEIDINKFNEYMHNLKSNEKFRLKKVERFHSINLASNH</sequence>
<dbReference type="AlphaFoldDB" id="A0A6V7RY38"/>
<feature type="compositionally biased region" description="Polar residues" evidence="1">
    <location>
        <begin position="115"/>
        <end position="125"/>
    </location>
</feature>
<feature type="compositionally biased region" description="Basic and acidic residues" evidence="1">
    <location>
        <begin position="184"/>
        <end position="225"/>
    </location>
</feature>
<proteinExistence type="predicted"/>
<name>A0A6V7RY38_PLAVN</name>
<gene>
    <name evidence="2" type="ORF">PVBDA_0600630</name>
</gene>
<dbReference type="VEuPathDB" id="PlasmoDB:PVBDA_0600630"/>
<reference evidence="2 3" key="1">
    <citation type="submission" date="2020-08" db="EMBL/GenBank/DDBJ databases">
        <authorList>
            <person name="Ramaprasad A."/>
        </authorList>
    </citation>
    <scope>NUCLEOTIDE SEQUENCE [LARGE SCALE GENOMIC DNA]</scope>
</reference>
<dbReference type="Proteomes" id="UP000515550">
    <property type="component" value="Chromosome PVBDA_06"/>
</dbReference>
<evidence type="ECO:0000313" key="2">
    <source>
        <dbReference type="EMBL" id="CAD2087813.1"/>
    </source>
</evidence>
<evidence type="ECO:0000313" key="3">
    <source>
        <dbReference type="Proteomes" id="UP000515550"/>
    </source>
</evidence>
<feature type="region of interest" description="Disordered" evidence="1">
    <location>
        <begin position="96"/>
        <end position="225"/>
    </location>
</feature>
<evidence type="ECO:0000256" key="1">
    <source>
        <dbReference type="SAM" id="MobiDB-lite"/>
    </source>
</evidence>